<gene>
    <name evidence="1" type="ORF">COT78_00710</name>
</gene>
<accession>A0A2H0W7C9</accession>
<organism evidence="1 2">
    <name type="scientific">Candidatus Berkelbacteria bacterium CG10_big_fil_rev_8_21_14_0_10_43_13</name>
    <dbReference type="NCBI Taxonomy" id="1974514"/>
    <lineage>
        <taxon>Bacteria</taxon>
        <taxon>Candidatus Berkelbacteria</taxon>
    </lineage>
</organism>
<reference evidence="2" key="1">
    <citation type="submission" date="2017-09" db="EMBL/GenBank/DDBJ databases">
        <title>Depth-based differentiation of microbial function through sediment-hosted aquifers and enrichment of novel symbionts in the deep terrestrial subsurface.</title>
        <authorList>
            <person name="Probst A.J."/>
            <person name="Ladd B."/>
            <person name="Jarett J.K."/>
            <person name="Geller-Mcgrath D.E."/>
            <person name="Sieber C.M.K."/>
            <person name="Emerson J.B."/>
            <person name="Anantharaman K."/>
            <person name="Thomas B.C."/>
            <person name="Malmstrom R."/>
            <person name="Stieglmeier M."/>
            <person name="Klingl A."/>
            <person name="Woyke T."/>
            <person name="Ryan C.M."/>
            <person name="Banfield J.F."/>
        </authorList>
    </citation>
    <scope>NUCLEOTIDE SEQUENCE [LARGE SCALE GENOMIC DNA]</scope>
</reference>
<comment type="caution">
    <text evidence="1">The sequence shown here is derived from an EMBL/GenBank/DDBJ whole genome shotgun (WGS) entry which is preliminary data.</text>
</comment>
<protein>
    <submittedName>
        <fullName evidence="1">Uncharacterized protein</fullName>
    </submittedName>
</protein>
<dbReference type="Proteomes" id="UP000231382">
    <property type="component" value="Unassembled WGS sequence"/>
</dbReference>
<dbReference type="AlphaFoldDB" id="A0A2H0W7C9"/>
<sequence length="346" mass="37106">MLLVSAVGAVGFTFGKVLDIQISNSSAYESGIGAYYAAESGIEEGFLRYRVSRGANAVPTDGQVPTFANPTAYPYPAQNWLAAPDNVFRTNLSTSTLASTAVNGIAKTSPIGITTDLNSQFYDLRMGAASKDGNPIGTLAGNSDLTKADLDEDYHIARDETRKIDLGDMFSFAAVSDITLTFKPVEPLLSTQYPAVFRAAKCVVIEVKLQLQQSGTDKVTEKKTLLYNPTGCSSLSPDIISDLSTAKNYAYNATSNIGTMSNLRAEMSPAVGYDRATLFLKPIGAGIYYSLKEIGLRASQHPLNSANNTITSTGYFGGTARTLQADVSLQNGSLYDLYDYVIFKNN</sequence>
<proteinExistence type="predicted"/>
<name>A0A2H0W7C9_9BACT</name>
<dbReference type="EMBL" id="PEZW01000006">
    <property type="protein sequence ID" value="PIS07989.1"/>
    <property type="molecule type" value="Genomic_DNA"/>
</dbReference>
<evidence type="ECO:0000313" key="1">
    <source>
        <dbReference type="EMBL" id="PIS07989.1"/>
    </source>
</evidence>
<evidence type="ECO:0000313" key="2">
    <source>
        <dbReference type="Proteomes" id="UP000231382"/>
    </source>
</evidence>